<accession>A0A4Y7THI5</accession>
<keyword evidence="1" id="KW-0812">Transmembrane</keyword>
<dbReference type="STRING" id="71717.A0A4Y7THI5"/>
<comment type="caution">
    <text evidence="2">The sequence shown here is derived from an EMBL/GenBank/DDBJ whole genome shotgun (WGS) entry which is preliminary data.</text>
</comment>
<keyword evidence="3" id="KW-1185">Reference proteome</keyword>
<dbReference type="AlphaFoldDB" id="A0A4Y7THI5"/>
<keyword evidence="1" id="KW-1133">Transmembrane helix</keyword>
<keyword evidence="1" id="KW-0472">Membrane</keyword>
<proteinExistence type="predicted"/>
<dbReference type="EMBL" id="QPFP01000014">
    <property type="protein sequence ID" value="TEB32959.1"/>
    <property type="molecule type" value="Genomic_DNA"/>
</dbReference>
<evidence type="ECO:0000256" key="1">
    <source>
        <dbReference type="SAM" id="Phobius"/>
    </source>
</evidence>
<dbReference type="PANTHER" id="PTHR34286">
    <property type="entry name" value="TRANSMEMBRANE PROTEIN"/>
    <property type="match status" value="1"/>
</dbReference>
<dbReference type="OrthoDB" id="2100988at2759"/>
<feature type="transmembrane region" description="Helical" evidence="1">
    <location>
        <begin position="27"/>
        <end position="48"/>
    </location>
</feature>
<name>A0A4Y7THI5_COPMI</name>
<sequence>QGGGARYPYPKHVWSPAGGWWVRPSNWAANTTFAAVGIAGVVFAAWNVSADHERRVTQPDRWIPSMLWAKEYKEKE</sequence>
<feature type="non-terminal residue" evidence="2">
    <location>
        <position position="76"/>
    </location>
</feature>
<protein>
    <submittedName>
        <fullName evidence="2">Uncharacterized protein</fullName>
    </submittedName>
</protein>
<evidence type="ECO:0000313" key="3">
    <source>
        <dbReference type="Proteomes" id="UP000298030"/>
    </source>
</evidence>
<dbReference type="PANTHER" id="PTHR34286:SF1">
    <property type="entry name" value="TRANSMEMBRANE PROTEIN"/>
    <property type="match status" value="1"/>
</dbReference>
<feature type="non-terminal residue" evidence="2">
    <location>
        <position position="1"/>
    </location>
</feature>
<dbReference type="Proteomes" id="UP000298030">
    <property type="component" value="Unassembled WGS sequence"/>
</dbReference>
<gene>
    <name evidence="2" type="ORF">FA13DRAFT_1616350</name>
</gene>
<evidence type="ECO:0000313" key="2">
    <source>
        <dbReference type="EMBL" id="TEB32959.1"/>
    </source>
</evidence>
<reference evidence="2 3" key="1">
    <citation type="journal article" date="2019" name="Nat. Ecol. Evol.">
        <title>Megaphylogeny resolves global patterns of mushroom evolution.</title>
        <authorList>
            <person name="Varga T."/>
            <person name="Krizsan K."/>
            <person name="Foldi C."/>
            <person name="Dima B."/>
            <person name="Sanchez-Garcia M."/>
            <person name="Sanchez-Ramirez S."/>
            <person name="Szollosi G.J."/>
            <person name="Szarkandi J.G."/>
            <person name="Papp V."/>
            <person name="Albert L."/>
            <person name="Andreopoulos W."/>
            <person name="Angelini C."/>
            <person name="Antonin V."/>
            <person name="Barry K.W."/>
            <person name="Bougher N.L."/>
            <person name="Buchanan P."/>
            <person name="Buyck B."/>
            <person name="Bense V."/>
            <person name="Catcheside P."/>
            <person name="Chovatia M."/>
            <person name="Cooper J."/>
            <person name="Damon W."/>
            <person name="Desjardin D."/>
            <person name="Finy P."/>
            <person name="Geml J."/>
            <person name="Haridas S."/>
            <person name="Hughes K."/>
            <person name="Justo A."/>
            <person name="Karasinski D."/>
            <person name="Kautmanova I."/>
            <person name="Kiss B."/>
            <person name="Kocsube S."/>
            <person name="Kotiranta H."/>
            <person name="LaButti K.M."/>
            <person name="Lechner B.E."/>
            <person name="Liimatainen K."/>
            <person name="Lipzen A."/>
            <person name="Lukacs Z."/>
            <person name="Mihaltcheva S."/>
            <person name="Morgado L.N."/>
            <person name="Niskanen T."/>
            <person name="Noordeloos M.E."/>
            <person name="Ohm R.A."/>
            <person name="Ortiz-Santana B."/>
            <person name="Ovrebo C."/>
            <person name="Racz N."/>
            <person name="Riley R."/>
            <person name="Savchenko A."/>
            <person name="Shiryaev A."/>
            <person name="Soop K."/>
            <person name="Spirin V."/>
            <person name="Szebenyi C."/>
            <person name="Tomsovsky M."/>
            <person name="Tulloss R.E."/>
            <person name="Uehling J."/>
            <person name="Grigoriev I.V."/>
            <person name="Vagvolgyi C."/>
            <person name="Papp T."/>
            <person name="Martin F.M."/>
            <person name="Miettinen O."/>
            <person name="Hibbett D.S."/>
            <person name="Nagy L.G."/>
        </authorList>
    </citation>
    <scope>NUCLEOTIDE SEQUENCE [LARGE SCALE GENOMIC DNA]</scope>
    <source>
        <strain evidence="2 3">FP101781</strain>
    </source>
</reference>
<organism evidence="2 3">
    <name type="scientific">Coprinellus micaceus</name>
    <name type="common">Glistening ink-cap mushroom</name>
    <name type="synonym">Coprinus micaceus</name>
    <dbReference type="NCBI Taxonomy" id="71717"/>
    <lineage>
        <taxon>Eukaryota</taxon>
        <taxon>Fungi</taxon>
        <taxon>Dikarya</taxon>
        <taxon>Basidiomycota</taxon>
        <taxon>Agaricomycotina</taxon>
        <taxon>Agaricomycetes</taxon>
        <taxon>Agaricomycetidae</taxon>
        <taxon>Agaricales</taxon>
        <taxon>Agaricineae</taxon>
        <taxon>Psathyrellaceae</taxon>
        <taxon>Coprinellus</taxon>
    </lineage>
</organism>